<evidence type="ECO:0000313" key="2">
    <source>
        <dbReference type="Proteomes" id="UP001596113"/>
    </source>
</evidence>
<dbReference type="Proteomes" id="UP001596113">
    <property type="component" value="Unassembled WGS sequence"/>
</dbReference>
<organism evidence="1 2">
    <name type="scientific">Cohnella soli</name>
    <dbReference type="NCBI Taxonomy" id="425005"/>
    <lineage>
        <taxon>Bacteria</taxon>
        <taxon>Bacillati</taxon>
        <taxon>Bacillota</taxon>
        <taxon>Bacilli</taxon>
        <taxon>Bacillales</taxon>
        <taxon>Paenibacillaceae</taxon>
        <taxon>Cohnella</taxon>
    </lineage>
</organism>
<protein>
    <submittedName>
        <fullName evidence="1">Uncharacterized protein</fullName>
    </submittedName>
</protein>
<gene>
    <name evidence="1" type="ORF">ACFPOF_23120</name>
</gene>
<sequence>MLRLLLFCEYVIPEANRAAFAEWVKTAPERWEGVELLENAGQPGVFVEIRRPGDRAEAADMEKERREGRSWREMENLAKGDREGVRIWLFVPADL</sequence>
<evidence type="ECO:0000313" key="1">
    <source>
        <dbReference type="EMBL" id="MFC5405647.1"/>
    </source>
</evidence>
<dbReference type="RefSeq" id="WP_378137054.1">
    <property type="nucleotide sequence ID" value="NZ_JBHSMI010000029.1"/>
</dbReference>
<accession>A0ABW0HZL6</accession>
<reference evidence="2" key="1">
    <citation type="journal article" date="2019" name="Int. J. Syst. Evol. Microbiol.">
        <title>The Global Catalogue of Microorganisms (GCM) 10K type strain sequencing project: providing services to taxonomists for standard genome sequencing and annotation.</title>
        <authorList>
            <consortium name="The Broad Institute Genomics Platform"/>
            <consortium name="The Broad Institute Genome Sequencing Center for Infectious Disease"/>
            <person name="Wu L."/>
            <person name="Ma J."/>
        </authorList>
    </citation>
    <scope>NUCLEOTIDE SEQUENCE [LARGE SCALE GENOMIC DNA]</scope>
    <source>
        <strain evidence="2">CGMCC 1.18575</strain>
    </source>
</reference>
<name>A0ABW0HZL6_9BACL</name>
<comment type="caution">
    <text evidence="1">The sequence shown here is derived from an EMBL/GenBank/DDBJ whole genome shotgun (WGS) entry which is preliminary data.</text>
</comment>
<keyword evidence="2" id="KW-1185">Reference proteome</keyword>
<dbReference type="EMBL" id="JBHSMI010000029">
    <property type="protein sequence ID" value="MFC5405647.1"/>
    <property type="molecule type" value="Genomic_DNA"/>
</dbReference>
<proteinExistence type="predicted"/>